<evidence type="ECO:0000313" key="3">
    <source>
        <dbReference type="Proteomes" id="UP000439903"/>
    </source>
</evidence>
<reference evidence="2 3" key="1">
    <citation type="journal article" date="2019" name="Environ. Microbiol.">
        <title>At the nexus of three kingdoms: the genome of the mycorrhizal fungus Gigaspora margarita provides insights into plant, endobacterial and fungal interactions.</title>
        <authorList>
            <person name="Venice F."/>
            <person name="Ghignone S."/>
            <person name="Salvioli di Fossalunga A."/>
            <person name="Amselem J."/>
            <person name="Novero M."/>
            <person name="Xianan X."/>
            <person name="Sedzielewska Toro K."/>
            <person name="Morin E."/>
            <person name="Lipzen A."/>
            <person name="Grigoriev I.V."/>
            <person name="Henrissat B."/>
            <person name="Martin F.M."/>
            <person name="Bonfante P."/>
        </authorList>
    </citation>
    <scope>NUCLEOTIDE SEQUENCE [LARGE SCALE GENOMIC DNA]</scope>
    <source>
        <strain evidence="2 3">BEG34</strain>
    </source>
</reference>
<feature type="region of interest" description="Disordered" evidence="1">
    <location>
        <begin position="90"/>
        <end position="116"/>
    </location>
</feature>
<gene>
    <name evidence="2" type="ORF">F8M41_005640</name>
</gene>
<accession>A0A8H4A4H3</accession>
<organism evidence="2 3">
    <name type="scientific">Gigaspora margarita</name>
    <dbReference type="NCBI Taxonomy" id="4874"/>
    <lineage>
        <taxon>Eukaryota</taxon>
        <taxon>Fungi</taxon>
        <taxon>Fungi incertae sedis</taxon>
        <taxon>Mucoromycota</taxon>
        <taxon>Glomeromycotina</taxon>
        <taxon>Glomeromycetes</taxon>
        <taxon>Diversisporales</taxon>
        <taxon>Gigasporaceae</taxon>
        <taxon>Gigaspora</taxon>
    </lineage>
</organism>
<name>A0A8H4A4H3_GIGMA</name>
<sequence length="167" mass="18348">MCIVKQQLTAEFNAHVERLTADLTTRDATFVVEGQRILTMVNTVIETVNEITTNYESLRDQLDQITETGSVAPLISEQFAGPYVPMSNFSRRSSGSSSGSSGSSGSSLGSSSGSNQLSFSDITSTRKHFKILFDKIMADNNYSLDDMCNMVSVEIRSLGMVRLVRKR</sequence>
<evidence type="ECO:0000256" key="1">
    <source>
        <dbReference type="SAM" id="MobiDB-lite"/>
    </source>
</evidence>
<comment type="caution">
    <text evidence="2">The sequence shown here is derived from an EMBL/GenBank/DDBJ whole genome shotgun (WGS) entry which is preliminary data.</text>
</comment>
<keyword evidence="3" id="KW-1185">Reference proteome</keyword>
<proteinExistence type="predicted"/>
<dbReference type="Proteomes" id="UP000439903">
    <property type="component" value="Unassembled WGS sequence"/>
</dbReference>
<dbReference type="AlphaFoldDB" id="A0A8H4A4H3"/>
<evidence type="ECO:0000313" key="2">
    <source>
        <dbReference type="EMBL" id="KAF0429711.1"/>
    </source>
</evidence>
<protein>
    <submittedName>
        <fullName evidence="2">Uncharacterized protein</fullName>
    </submittedName>
</protein>
<dbReference type="OrthoDB" id="2430921at2759"/>
<dbReference type="EMBL" id="WTPW01001536">
    <property type="protein sequence ID" value="KAF0429711.1"/>
    <property type="molecule type" value="Genomic_DNA"/>
</dbReference>